<dbReference type="EMBL" id="JAFIQS010000001">
    <property type="protein sequence ID" value="KAG5174256.1"/>
    <property type="molecule type" value="Genomic_DNA"/>
</dbReference>
<dbReference type="AlphaFoldDB" id="A0A8H7YAD3"/>
<feature type="compositionally biased region" description="Polar residues" evidence="1">
    <location>
        <begin position="158"/>
        <end position="170"/>
    </location>
</feature>
<sequence>MNASPDMKILSFEEILKIEAEVLQQSSPHSFHPCSCSSSGTESENAPYSEAQFNAHMKAAVEITRFRLEKSTLALFEFVVDQTNWNMDSNLLQLGEDKISEVEMWHEKPKTPLWDSPKYTPMHVASYTTTGWTFIHEIESLLAQYQEWKDKVSQSAQYSKSQTSSTTPGSVSAIFPTAEPNSMA</sequence>
<name>A0A8H7YAD3_PSICU</name>
<protein>
    <submittedName>
        <fullName evidence="2">Uncharacterized protein</fullName>
    </submittedName>
</protein>
<accession>A0A8H7YAD3</accession>
<evidence type="ECO:0000313" key="2">
    <source>
        <dbReference type="EMBL" id="KAG5174256.1"/>
    </source>
</evidence>
<evidence type="ECO:0000256" key="1">
    <source>
        <dbReference type="SAM" id="MobiDB-lite"/>
    </source>
</evidence>
<proteinExistence type="predicted"/>
<gene>
    <name evidence="2" type="ORF">JR316_000914</name>
</gene>
<reference evidence="2" key="1">
    <citation type="submission" date="2021-02" db="EMBL/GenBank/DDBJ databases">
        <title>Psilocybe cubensis genome.</title>
        <authorList>
            <person name="Mckernan K.J."/>
            <person name="Crawford S."/>
            <person name="Trippe A."/>
            <person name="Kane L.T."/>
            <person name="Mclaughlin S."/>
        </authorList>
    </citation>
    <scope>NUCLEOTIDE SEQUENCE [LARGE SCALE GENOMIC DNA]</scope>
    <source>
        <strain evidence="2">MGC-MH-2018</strain>
    </source>
</reference>
<organism evidence="2">
    <name type="scientific">Psilocybe cubensis</name>
    <name type="common">Psychedelic mushroom</name>
    <name type="synonym">Stropharia cubensis</name>
    <dbReference type="NCBI Taxonomy" id="181762"/>
    <lineage>
        <taxon>Eukaryota</taxon>
        <taxon>Fungi</taxon>
        <taxon>Dikarya</taxon>
        <taxon>Basidiomycota</taxon>
        <taxon>Agaricomycotina</taxon>
        <taxon>Agaricomycetes</taxon>
        <taxon>Agaricomycetidae</taxon>
        <taxon>Agaricales</taxon>
        <taxon>Agaricineae</taxon>
        <taxon>Strophariaceae</taxon>
        <taxon>Psilocybe</taxon>
    </lineage>
</organism>
<comment type="caution">
    <text evidence="2">The sequence shown here is derived from an EMBL/GenBank/DDBJ whole genome shotgun (WGS) entry which is preliminary data.</text>
</comment>
<feature type="region of interest" description="Disordered" evidence="1">
    <location>
        <begin position="158"/>
        <end position="184"/>
    </location>
</feature>